<dbReference type="Proteomes" id="UP001243364">
    <property type="component" value="Unassembled WGS sequence"/>
</dbReference>
<evidence type="ECO:0000256" key="3">
    <source>
        <dbReference type="ARBA" id="ARBA00022801"/>
    </source>
</evidence>
<dbReference type="PRINTS" id="PR00723">
    <property type="entry name" value="SUBTILISIN"/>
</dbReference>
<evidence type="ECO:0000256" key="4">
    <source>
        <dbReference type="ARBA" id="ARBA00022825"/>
    </source>
</evidence>
<dbReference type="SUPFAM" id="SSF52743">
    <property type="entry name" value="Subtilisin-like"/>
    <property type="match status" value="1"/>
</dbReference>
<feature type="active site" description="Charge relay system" evidence="5">
    <location>
        <position position="63"/>
    </location>
</feature>
<dbReference type="GO" id="GO:0008233">
    <property type="term" value="F:peptidase activity"/>
    <property type="evidence" value="ECO:0007669"/>
    <property type="project" value="UniProtKB-KW"/>
</dbReference>
<gene>
    <name evidence="7" type="ORF">QFZ56_000175</name>
</gene>
<dbReference type="InterPro" id="IPR015500">
    <property type="entry name" value="Peptidase_S8_subtilisin-rel"/>
</dbReference>
<dbReference type="InterPro" id="IPR036852">
    <property type="entry name" value="Peptidase_S8/S53_dom_sf"/>
</dbReference>
<proteinExistence type="inferred from homology"/>
<evidence type="ECO:0000256" key="5">
    <source>
        <dbReference type="PROSITE-ProRule" id="PRU01240"/>
    </source>
</evidence>
<name>A0ABU0PS39_STRAH</name>
<dbReference type="Pfam" id="PF00082">
    <property type="entry name" value="Peptidase_S8"/>
    <property type="match status" value="1"/>
</dbReference>
<dbReference type="GO" id="GO:0006508">
    <property type="term" value="P:proteolysis"/>
    <property type="evidence" value="ECO:0007669"/>
    <property type="project" value="UniProtKB-KW"/>
</dbReference>
<evidence type="ECO:0000313" key="7">
    <source>
        <dbReference type="EMBL" id="MDQ0681212.1"/>
    </source>
</evidence>
<keyword evidence="3 5" id="KW-0378">Hydrolase</keyword>
<dbReference type="PANTHER" id="PTHR43806">
    <property type="entry name" value="PEPTIDASE S8"/>
    <property type="match status" value="1"/>
</dbReference>
<sequence length="297" mass="30461">MDPLALVGLQPLMERTPGRPGVAVGLIDGRVARDHPDLRGHPVRELHPAPRSGCGADDRCCAHGTFVAGILSARRGSAAPGICPHCTLLSRPVFPSRPATSGSAPEKGCLSGARAEELAAAVVETVDAGARVLNLSLAQPEPSSTRHRVLEEALDHAANNGVIVVVAAGNQGTLGTSVITRHPWTIPVIACDGDGWPLSLSNLGAEIGRRGLSAPGKDVMSLGVAERSLRITGTSAAAPFVTGAIALLLSQFPAARPAAVRFAVTQSAAAGRGRRGSVAPPLLNAWAAYNALRRESG</sequence>
<evidence type="ECO:0000256" key="1">
    <source>
        <dbReference type="ARBA" id="ARBA00011073"/>
    </source>
</evidence>
<feature type="active site" description="Charge relay system" evidence="5">
    <location>
        <position position="235"/>
    </location>
</feature>
<dbReference type="InterPro" id="IPR022398">
    <property type="entry name" value="Peptidase_S8_His-AS"/>
</dbReference>
<organism evidence="7 8">
    <name type="scientific">Streptomyces achromogenes</name>
    <dbReference type="NCBI Taxonomy" id="67255"/>
    <lineage>
        <taxon>Bacteria</taxon>
        <taxon>Bacillati</taxon>
        <taxon>Actinomycetota</taxon>
        <taxon>Actinomycetes</taxon>
        <taxon>Kitasatosporales</taxon>
        <taxon>Streptomycetaceae</taxon>
        <taxon>Streptomyces</taxon>
    </lineage>
</organism>
<dbReference type="PROSITE" id="PS00138">
    <property type="entry name" value="SUBTILASE_SER"/>
    <property type="match status" value="1"/>
</dbReference>
<dbReference type="InterPro" id="IPR050131">
    <property type="entry name" value="Peptidase_S8_subtilisin-like"/>
</dbReference>
<comment type="caution">
    <text evidence="7">The sequence shown here is derived from an EMBL/GenBank/DDBJ whole genome shotgun (WGS) entry which is preliminary data.</text>
</comment>
<accession>A0ABU0PS39</accession>
<dbReference type="PROSITE" id="PS00137">
    <property type="entry name" value="SUBTILASE_HIS"/>
    <property type="match status" value="1"/>
</dbReference>
<dbReference type="PANTHER" id="PTHR43806:SF11">
    <property type="entry name" value="CEREVISIN-RELATED"/>
    <property type="match status" value="1"/>
</dbReference>
<protein>
    <submittedName>
        <fullName evidence="7">Subtilisin family serine protease</fullName>
    </submittedName>
</protein>
<dbReference type="PROSITE" id="PS51892">
    <property type="entry name" value="SUBTILASE"/>
    <property type="match status" value="1"/>
</dbReference>
<feature type="domain" description="Peptidase S8/S53" evidence="6">
    <location>
        <begin position="21"/>
        <end position="270"/>
    </location>
</feature>
<comment type="similarity">
    <text evidence="1 5">Belongs to the peptidase S8 family.</text>
</comment>
<feature type="active site" description="Charge relay system" evidence="5">
    <location>
        <position position="28"/>
    </location>
</feature>
<reference evidence="7 8" key="1">
    <citation type="submission" date="2023-07" db="EMBL/GenBank/DDBJ databases">
        <title>Comparative genomics of wheat-associated soil bacteria to identify genetic determinants of phenazine resistance.</title>
        <authorList>
            <person name="Mouncey N."/>
        </authorList>
    </citation>
    <scope>NUCLEOTIDE SEQUENCE [LARGE SCALE GENOMIC DNA]</scope>
    <source>
        <strain evidence="7 8">W4I19-2</strain>
    </source>
</reference>
<evidence type="ECO:0000256" key="2">
    <source>
        <dbReference type="ARBA" id="ARBA00022670"/>
    </source>
</evidence>
<dbReference type="Gene3D" id="3.40.50.200">
    <property type="entry name" value="Peptidase S8/S53 domain"/>
    <property type="match status" value="1"/>
</dbReference>
<keyword evidence="2 5" id="KW-0645">Protease</keyword>
<dbReference type="InterPro" id="IPR000209">
    <property type="entry name" value="Peptidase_S8/S53_dom"/>
</dbReference>
<dbReference type="RefSeq" id="WP_307039110.1">
    <property type="nucleotide sequence ID" value="NZ_JAUSYA010000001.1"/>
</dbReference>
<dbReference type="InterPro" id="IPR023828">
    <property type="entry name" value="Peptidase_S8_Ser-AS"/>
</dbReference>
<evidence type="ECO:0000313" key="8">
    <source>
        <dbReference type="Proteomes" id="UP001243364"/>
    </source>
</evidence>
<evidence type="ECO:0000259" key="6">
    <source>
        <dbReference type="Pfam" id="PF00082"/>
    </source>
</evidence>
<keyword evidence="8" id="KW-1185">Reference proteome</keyword>
<dbReference type="EMBL" id="JAUSYA010000001">
    <property type="protein sequence ID" value="MDQ0681212.1"/>
    <property type="molecule type" value="Genomic_DNA"/>
</dbReference>
<keyword evidence="4 5" id="KW-0720">Serine protease</keyword>